<organism evidence="1 2">
    <name type="scientific">Pseudoduganella aquatica</name>
    <dbReference type="NCBI Taxonomy" id="2660641"/>
    <lineage>
        <taxon>Bacteria</taxon>
        <taxon>Pseudomonadati</taxon>
        <taxon>Pseudomonadota</taxon>
        <taxon>Betaproteobacteria</taxon>
        <taxon>Burkholderiales</taxon>
        <taxon>Oxalobacteraceae</taxon>
        <taxon>Telluria group</taxon>
        <taxon>Pseudoduganella</taxon>
    </lineage>
</organism>
<dbReference type="InterPro" id="IPR035944">
    <property type="entry name" value="YfbM-like_sf"/>
</dbReference>
<comment type="caution">
    <text evidence="1">The sequence shown here is derived from an EMBL/GenBank/DDBJ whole genome shotgun (WGS) entry which is preliminary data.</text>
</comment>
<dbReference type="SUPFAM" id="SSF111069">
    <property type="entry name" value="Hypothetical protein yfbM"/>
    <property type="match status" value="1"/>
</dbReference>
<name>A0A7X4HGZ2_9BURK</name>
<dbReference type="Gene3D" id="3.40.1760.10">
    <property type="entry name" value="YfbM-like super family"/>
    <property type="match status" value="1"/>
</dbReference>
<dbReference type="Pfam" id="PF08974">
    <property type="entry name" value="DUF1877"/>
    <property type="match status" value="1"/>
</dbReference>
<accession>A0A7X4HGZ2</accession>
<dbReference type="InterPro" id="IPR015068">
    <property type="entry name" value="DUF1877"/>
</dbReference>
<protein>
    <submittedName>
        <fullName evidence="1">DUF1877 family protein</fullName>
    </submittedName>
</protein>
<dbReference type="AlphaFoldDB" id="A0A7X4HGZ2"/>
<sequence>MGMIAYLAGVDDVTMARLQANPDDVAAVIYPPDGHGEDADFVDLDKAWHCIHFMLTGSAVDTAPTAGWSILGGTELGEDMGMGPARVLAPGQVRSVAAALDAIDEDAFTARYAPDSMVAAEVYLSDSLASDGDAALDYIVQNYRSLRTFYRDTAAKGHGAILWLS</sequence>
<evidence type="ECO:0000313" key="1">
    <source>
        <dbReference type="EMBL" id="MYN09965.1"/>
    </source>
</evidence>
<proteinExistence type="predicted"/>
<dbReference type="RefSeq" id="WP_161074263.1">
    <property type="nucleotide sequence ID" value="NZ_CP086370.1"/>
</dbReference>
<dbReference type="EMBL" id="WWCU01000030">
    <property type="protein sequence ID" value="MYN09965.1"/>
    <property type="molecule type" value="Genomic_DNA"/>
</dbReference>
<dbReference type="Proteomes" id="UP000450676">
    <property type="component" value="Unassembled WGS sequence"/>
</dbReference>
<reference evidence="1 2" key="1">
    <citation type="submission" date="2019-12" db="EMBL/GenBank/DDBJ databases">
        <title>Novel species isolated from a subtropical stream in China.</title>
        <authorList>
            <person name="Lu H."/>
        </authorList>
    </citation>
    <scope>NUCLEOTIDE SEQUENCE [LARGE SCALE GENOMIC DNA]</scope>
    <source>
        <strain evidence="1 2">FT127W</strain>
    </source>
</reference>
<evidence type="ECO:0000313" key="2">
    <source>
        <dbReference type="Proteomes" id="UP000450676"/>
    </source>
</evidence>
<gene>
    <name evidence="1" type="ORF">GTP77_21835</name>
</gene>
<keyword evidence="2" id="KW-1185">Reference proteome</keyword>